<keyword evidence="1" id="KW-0812">Transmembrane</keyword>
<dbReference type="AlphaFoldDB" id="A0A2M7TYS2"/>
<organism evidence="2 3">
    <name type="scientific">Candidatus Roizmanbacteria bacterium CG_4_10_14_0_2_um_filter_39_13</name>
    <dbReference type="NCBI Taxonomy" id="1974825"/>
    <lineage>
        <taxon>Bacteria</taxon>
        <taxon>Candidatus Roizmaniibacteriota</taxon>
    </lineage>
</organism>
<gene>
    <name evidence="2" type="ORF">COY16_03195</name>
</gene>
<feature type="transmembrane region" description="Helical" evidence="1">
    <location>
        <begin position="521"/>
        <end position="538"/>
    </location>
</feature>
<feature type="transmembrane region" description="Helical" evidence="1">
    <location>
        <begin position="104"/>
        <end position="123"/>
    </location>
</feature>
<feature type="transmembrane region" description="Helical" evidence="1">
    <location>
        <begin position="154"/>
        <end position="170"/>
    </location>
</feature>
<feature type="transmembrane region" description="Helical" evidence="1">
    <location>
        <begin position="310"/>
        <end position="334"/>
    </location>
</feature>
<sequence length="549" mass="62460">MAASKSMISKFFWAILIVSVLIIARELNPFDSSMFIGHDETQAARVLEFSFNIQKGIIPPRIAPHFSFNLGYPIFNYYAPTAYWITSFIHLAGIGVAQSLELSFILALGIGGIGMYLFLNKYFDKYAGLIGALAYISSPFIATEIFVRSNVAEMWFFALFPLTLYLLSTVNNRRLFLTAIILSFLLTSHNIFSLVVIPILILYAFILKERKAWYAILGGIALSLYFWLPALLELSQVHAQNVAALTKYTDHFLCPRQLWSSPWGFGGSIPGCISDGMSFMIGKAQIMLSAAGVFLFMVHFNKSKLIIRNLLGLLVGLIFIGSILLTTSYSAIIWEIFKPILSLFQFPWRFLLFVIFGASFFTAYFVFTLPRMLKIVSFSFLIFALLFMNSKFFVANSVPLSTFSKQYTSNKYIEESAAYKVSEYLPISANYNLWKSIEKTDTKKYGFETIIDNPFHRSISTNSIEKILLNIHSAPYWKISVDDTEYYPDSFDVLGRPVINLQPSIDHTIDIVYRQTPIQQIGNIMTILTGIILLLYSYQDLLWKKNTKH</sequence>
<dbReference type="Proteomes" id="UP000228503">
    <property type="component" value="Unassembled WGS sequence"/>
</dbReference>
<dbReference type="EMBL" id="PFOB01000040">
    <property type="protein sequence ID" value="PIZ62923.1"/>
    <property type="molecule type" value="Genomic_DNA"/>
</dbReference>
<protein>
    <recommendedName>
        <fullName evidence="4">Membrane protein 6-pyruvoyl-tetrahydropterin synthase-related domain-containing protein</fullName>
    </recommendedName>
</protein>
<keyword evidence="1" id="KW-1133">Transmembrane helix</keyword>
<feature type="transmembrane region" description="Helical" evidence="1">
    <location>
        <begin position="212"/>
        <end position="232"/>
    </location>
</feature>
<feature type="transmembrane region" description="Helical" evidence="1">
    <location>
        <begin position="346"/>
        <end position="368"/>
    </location>
</feature>
<evidence type="ECO:0000313" key="3">
    <source>
        <dbReference type="Proteomes" id="UP000228503"/>
    </source>
</evidence>
<comment type="caution">
    <text evidence="2">The sequence shown here is derived from an EMBL/GenBank/DDBJ whole genome shotgun (WGS) entry which is preliminary data.</text>
</comment>
<name>A0A2M7TYS2_9BACT</name>
<evidence type="ECO:0000256" key="1">
    <source>
        <dbReference type="SAM" id="Phobius"/>
    </source>
</evidence>
<evidence type="ECO:0000313" key="2">
    <source>
        <dbReference type="EMBL" id="PIZ62923.1"/>
    </source>
</evidence>
<keyword evidence="1" id="KW-0472">Membrane</keyword>
<accession>A0A2M7TYS2</accession>
<feature type="transmembrane region" description="Helical" evidence="1">
    <location>
        <begin position="77"/>
        <end position="97"/>
    </location>
</feature>
<reference evidence="3" key="1">
    <citation type="submission" date="2017-09" db="EMBL/GenBank/DDBJ databases">
        <title>Depth-based differentiation of microbial function through sediment-hosted aquifers and enrichment of novel symbionts in the deep terrestrial subsurface.</title>
        <authorList>
            <person name="Probst A.J."/>
            <person name="Ladd B."/>
            <person name="Jarett J.K."/>
            <person name="Geller-Mcgrath D.E."/>
            <person name="Sieber C.M.K."/>
            <person name="Emerson J.B."/>
            <person name="Anantharaman K."/>
            <person name="Thomas B.C."/>
            <person name="Malmstrom R."/>
            <person name="Stieglmeier M."/>
            <person name="Klingl A."/>
            <person name="Woyke T."/>
            <person name="Ryan C.M."/>
            <person name="Banfield J.F."/>
        </authorList>
    </citation>
    <scope>NUCLEOTIDE SEQUENCE [LARGE SCALE GENOMIC DNA]</scope>
</reference>
<feature type="transmembrane region" description="Helical" evidence="1">
    <location>
        <begin position="375"/>
        <end position="394"/>
    </location>
</feature>
<feature type="transmembrane region" description="Helical" evidence="1">
    <location>
        <begin position="176"/>
        <end position="205"/>
    </location>
</feature>
<evidence type="ECO:0008006" key="4">
    <source>
        <dbReference type="Google" id="ProtNLM"/>
    </source>
</evidence>
<feature type="transmembrane region" description="Helical" evidence="1">
    <location>
        <begin position="277"/>
        <end position="298"/>
    </location>
</feature>
<feature type="transmembrane region" description="Helical" evidence="1">
    <location>
        <begin position="7"/>
        <end position="24"/>
    </location>
</feature>
<feature type="transmembrane region" description="Helical" evidence="1">
    <location>
        <begin position="129"/>
        <end position="147"/>
    </location>
</feature>
<proteinExistence type="predicted"/>